<reference evidence="3 4" key="1">
    <citation type="journal article" date="2013" name="PLoS ONE">
        <title>Predicting the Proteins of Angomonas deanei, Strigomonas culicis and Their Respective Endosymbionts Reveals New Aspects of the Trypanosomatidae Family.</title>
        <authorList>
            <person name="Motta M.C."/>
            <person name="Martins A.C."/>
            <person name="de Souza S.S."/>
            <person name="Catta-Preta C.M."/>
            <person name="Silva R."/>
            <person name="Klein C.C."/>
            <person name="de Almeida L.G."/>
            <person name="de Lima Cunha O."/>
            <person name="Ciapina L.P."/>
            <person name="Brocchi M."/>
            <person name="Colabardini A.C."/>
            <person name="de Araujo Lima B."/>
            <person name="Machado C.R."/>
            <person name="de Almeida Soares C.M."/>
            <person name="Probst C.M."/>
            <person name="de Menezes C.B."/>
            <person name="Thompson C.E."/>
            <person name="Bartholomeu D.C."/>
            <person name="Gradia D.F."/>
            <person name="Pavoni D.P."/>
            <person name="Grisard E.C."/>
            <person name="Fantinatti-Garboggini F."/>
            <person name="Marchini F.K."/>
            <person name="Rodrigues-Luiz G.F."/>
            <person name="Wagner G."/>
            <person name="Goldman G.H."/>
            <person name="Fietto J.L."/>
            <person name="Elias M.C."/>
            <person name="Goldman M.H."/>
            <person name="Sagot M.F."/>
            <person name="Pereira M."/>
            <person name="Stoco P.H."/>
            <person name="de Mendonca-Neto R.P."/>
            <person name="Teixeira S.M."/>
            <person name="Maciel T.E."/>
            <person name="de Oliveira Mendes T.A."/>
            <person name="Urmenyi T.P."/>
            <person name="de Souza W."/>
            <person name="Schenkman S."/>
            <person name="de Vasconcelos A.T."/>
        </authorList>
    </citation>
    <scope>NUCLEOTIDE SEQUENCE [LARGE SCALE GENOMIC DNA]</scope>
</reference>
<dbReference type="Proteomes" id="UP000015354">
    <property type="component" value="Unassembled WGS sequence"/>
</dbReference>
<dbReference type="AlphaFoldDB" id="S9VXY5"/>
<organism evidence="3 4">
    <name type="scientific">Strigomonas culicis</name>
    <dbReference type="NCBI Taxonomy" id="28005"/>
    <lineage>
        <taxon>Eukaryota</taxon>
        <taxon>Discoba</taxon>
        <taxon>Euglenozoa</taxon>
        <taxon>Kinetoplastea</taxon>
        <taxon>Metakinetoplastina</taxon>
        <taxon>Trypanosomatida</taxon>
        <taxon>Trypanosomatidae</taxon>
        <taxon>Strigomonadinae</taxon>
        <taxon>Strigomonas</taxon>
    </lineage>
</organism>
<feature type="region of interest" description="Disordered" evidence="2">
    <location>
        <begin position="1029"/>
        <end position="1070"/>
    </location>
</feature>
<evidence type="ECO:0000256" key="2">
    <source>
        <dbReference type="SAM" id="MobiDB-lite"/>
    </source>
</evidence>
<evidence type="ECO:0000313" key="3">
    <source>
        <dbReference type="EMBL" id="EPY31921.1"/>
    </source>
</evidence>
<name>S9VXY5_9TRYP</name>
<feature type="compositionally biased region" description="Polar residues" evidence="2">
    <location>
        <begin position="1029"/>
        <end position="1051"/>
    </location>
</feature>
<dbReference type="OrthoDB" id="276888at2759"/>
<proteinExistence type="predicted"/>
<gene>
    <name evidence="3" type="ORF">STCU_03102</name>
</gene>
<evidence type="ECO:0000256" key="1">
    <source>
        <dbReference type="SAM" id="Coils"/>
    </source>
</evidence>
<sequence>MFEQKSEAARLQGLDPTVSFMKSHYESAKQQGDRPGIRSQVEASIAQVKKLQAQQQELEAAGKTVNMLRAESTVSQVESGVLAEESTGALPPNQGAAETPAPAFQATEEGFITIAKRPPSAEPDIPTEMYQVPLSKDLETMPQWYKTTLVETEPLITRYDMVHDPLETKEVEKTEYYRPPVVRKEDRITNDDITGASAFDEVKIHKLKSLPELVDGYKPLPLFREVSKDGTLESAAETAKEAEDRLKYVDADGKPLKKSERLRRERQERLRKDKLQYDSDIMLPQLPWETDSVVDPYRGVEKTDAVDFNKENLEKTWKVYRTTFQQVMTEFGNLTQMTNEASCEKMLHDSMERFRTGDVGEHPEIHELQEEVFRLIFEAHTKHFLADYYKYKGNRTTESSAIKSEADEILRQASAKCKLLGQNFMNFIQEMTSLELDTIRKNPVQRYAIILRDKKFEPIAQPYMKWIKNELNEFRKNEFTSMEQLETHREFLVRHLNTARTKCPDRLEGISDAARDATVEGFYQWCRGALCFFGAKKLFDMYIHYADTRFRGKAEELFEDSFEWFSNYAKAGREVVQIPIPDCDPPYEYDEKEFLDGENGVLAEMSGLFDKAEGLWHGGSTKRWYPLIDETEYMWFNERRGRLTLAMDISDRCLENVNKKTHPSIHPFPERARVFLEGAPLTQETAEHLWLRYMGDLYWEHSLFMYRQGRYQMGRAYRDKCLNFYHLAVRTARERLPPSWKAPLLTEAKYLLRVYQPGEDTNRHLAEIDTVVAKLFAEREPRHWIDPFTELPFRLAIVQANLSAYGEHITKEVIRRLGWQPPNELLMKNIEHRARGGETLPELVQYFTIANEVADTVFRNKILQWRAKEVEGSDPHLYWTHLYFTFRVYPKDSEEVQRLWDMYEPAFLYIYTQAALATRMRGMRLLNVTIRQMSQVLLAGNREQQKLLLAELTKVRDKLGHMIDHEEMNRAINTLDGHLSDPASVPYIYGTALLYKEAKEQEQVARNPLLRSQLGSKDYKELQERIQDSRANSLTMNPQQAAKLQESQGSTLDEDAIGTQPDPSTKDMFN</sequence>
<evidence type="ECO:0000313" key="4">
    <source>
        <dbReference type="Proteomes" id="UP000015354"/>
    </source>
</evidence>
<protein>
    <submittedName>
        <fullName evidence="3">Uncharacterized protein</fullName>
    </submittedName>
</protein>
<keyword evidence="1" id="KW-0175">Coiled coil</keyword>
<dbReference type="EMBL" id="ATMH01003102">
    <property type="protein sequence ID" value="EPY31921.1"/>
    <property type="molecule type" value="Genomic_DNA"/>
</dbReference>
<accession>S9VXY5</accession>
<comment type="caution">
    <text evidence="3">The sequence shown here is derived from an EMBL/GenBank/DDBJ whole genome shotgun (WGS) entry which is preliminary data.</text>
</comment>
<keyword evidence="4" id="KW-1185">Reference proteome</keyword>
<feature type="coiled-coil region" evidence="1">
    <location>
        <begin position="41"/>
        <end position="71"/>
    </location>
</feature>